<dbReference type="Proteomes" id="UP000685013">
    <property type="component" value="Chromosome 10"/>
</dbReference>
<evidence type="ECO:0000313" key="10">
    <source>
        <dbReference type="EMBL" id="KAG6589605.1"/>
    </source>
</evidence>
<sequence>MSIAIPVLLYTGERAFRAIRSCLYQVKVLKGISLGSKEYPKIFIDGPYGAASQDHVKYNHVVLIGLGIGATPFMSVLKDALNRLSETCDGHTDKGRGSLSTSKIYLYWAREQSSFDWFKDFMNDLTLSDQTQSAVEMHNFLTSIYHEGDVRSVLIRAIQALHYTRRGMDIVSKTPKLNTETNGHHLRRKTLSTSSSPSAFRMAAHSSTSSNNRALRTANSNQFFEWREFVWGAIAGAFGEGIMHPIDTIKTRIQSQAILYGSQNQKSLLHMVQSVWKIDGLKGFYRGIAPGVTGSLATGATYFGVIESSKKWIEERHPNLDGHWVHFIAGAVGDTLGSFVYVPCEVMKQRMQVQGTRSSWNSLPMKNNISMNPGRPMYGYYSGMFQAGRSILKEQGLRGLYAGYWSTLARDVPFAGLMVMFYEALKDFTEFGKRRWMPNSDVNSSLEGLVLGGLAGGMSAYLTTPLDVIKTRIQVQGTTLRYNGWFDAVRTIWRSEGTKGMFRGSIPRITWYIPASALTFMAVEFLRDHFNERLDVKYKNEAATLSVDRRGTLREAALPARD</sequence>
<dbReference type="CDD" id="cd06186">
    <property type="entry name" value="NOX_Duox_like_FAD_NADP"/>
    <property type="match status" value="1"/>
</dbReference>
<keyword evidence="11" id="KW-1185">Reference proteome</keyword>
<dbReference type="FunFam" id="1.50.40.10:FF:000113">
    <property type="entry name" value="Mitochondrial substrate carrier family protein"/>
    <property type="match status" value="1"/>
</dbReference>
<keyword evidence="6" id="KW-0472">Membrane</keyword>
<evidence type="ECO:0000259" key="9">
    <source>
        <dbReference type="Pfam" id="PF08030"/>
    </source>
</evidence>
<reference evidence="10 11" key="1">
    <citation type="journal article" date="2021" name="Hortic Res">
        <title>The domestication of Cucurbita argyrosperma as revealed by the genome of its wild relative.</title>
        <authorList>
            <person name="Barrera-Redondo J."/>
            <person name="Sanchez-de la Vega G."/>
            <person name="Aguirre-Liguori J.A."/>
            <person name="Castellanos-Morales G."/>
            <person name="Gutierrez-Guerrero Y.T."/>
            <person name="Aguirre-Dugua X."/>
            <person name="Aguirre-Planter E."/>
            <person name="Tenaillon M.I."/>
            <person name="Lira-Saade R."/>
            <person name="Eguiarte L.E."/>
        </authorList>
    </citation>
    <scope>NUCLEOTIDE SEQUENCE [LARGE SCALE GENOMIC DNA]</scope>
    <source>
        <strain evidence="10">JBR-2021</strain>
    </source>
</reference>
<accession>A0AAV6MZU9</accession>
<protein>
    <submittedName>
        <fullName evidence="10">Mitochondrial substrate carrier family protein E</fullName>
    </submittedName>
</protein>
<comment type="caution">
    <text evidence="10">The sequence shown here is derived from an EMBL/GenBank/DDBJ whole genome shotgun (WGS) entry which is preliminary data.</text>
</comment>
<comment type="similarity">
    <text evidence="1 7">Belongs to the mitochondrial carrier (TC 2.A.29) family.</text>
</comment>
<evidence type="ECO:0000256" key="8">
    <source>
        <dbReference type="SAM" id="MobiDB-lite"/>
    </source>
</evidence>
<evidence type="ECO:0000256" key="2">
    <source>
        <dbReference type="ARBA" id="ARBA00022448"/>
    </source>
</evidence>
<evidence type="ECO:0000256" key="3">
    <source>
        <dbReference type="ARBA" id="ARBA00022737"/>
    </source>
</evidence>
<dbReference type="Pfam" id="PF00153">
    <property type="entry name" value="Mito_carr"/>
    <property type="match status" value="3"/>
</dbReference>
<dbReference type="FunFam" id="1.50.40.10:FF:000083">
    <property type="entry name" value="Mitochondrial substrate carrier family protein"/>
    <property type="match status" value="1"/>
</dbReference>
<evidence type="ECO:0000256" key="5">
    <source>
        <dbReference type="ARBA" id="ARBA00023002"/>
    </source>
</evidence>
<dbReference type="InterPro" id="IPR018108">
    <property type="entry name" value="MCP_transmembrane"/>
</dbReference>
<dbReference type="AlphaFoldDB" id="A0AAV6MZU9"/>
<evidence type="ECO:0000256" key="6">
    <source>
        <dbReference type="PROSITE-ProRule" id="PRU00282"/>
    </source>
</evidence>
<evidence type="ECO:0000256" key="4">
    <source>
        <dbReference type="ARBA" id="ARBA00022989"/>
    </source>
</evidence>
<evidence type="ECO:0000256" key="7">
    <source>
        <dbReference type="RuleBase" id="RU000488"/>
    </source>
</evidence>
<feature type="repeat" description="Solcar" evidence="6">
    <location>
        <begin position="321"/>
        <end position="428"/>
    </location>
</feature>
<keyword evidence="4" id="KW-1133">Transmembrane helix</keyword>
<dbReference type="PROSITE" id="PS50920">
    <property type="entry name" value="SOLCAR"/>
    <property type="match status" value="3"/>
</dbReference>
<keyword evidence="3" id="KW-0677">Repeat</keyword>
<feature type="repeat" description="Solcar" evidence="6">
    <location>
        <begin position="223"/>
        <end position="312"/>
    </location>
</feature>
<dbReference type="GO" id="GO:0016020">
    <property type="term" value="C:membrane"/>
    <property type="evidence" value="ECO:0007669"/>
    <property type="project" value="UniProtKB-UniRule"/>
</dbReference>
<proteinExistence type="inferred from homology"/>
<dbReference type="EMBL" id="JAGKQH010000010">
    <property type="protein sequence ID" value="KAG6589605.1"/>
    <property type="molecule type" value="Genomic_DNA"/>
</dbReference>
<name>A0AAV6MZU9_9ROSI</name>
<evidence type="ECO:0000256" key="1">
    <source>
        <dbReference type="ARBA" id="ARBA00006375"/>
    </source>
</evidence>
<gene>
    <name evidence="10" type="primary">mcfE</name>
    <name evidence="10" type="ORF">SDJN03_15028</name>
</gene>
<keyword evidence="2 7" id="KW-0813">Transport</keyword>
<keyword evidence="5" id="KW-0560">Oxidoreductase</keyword>
<dbReference type="Pfam" id="PF08030">
    <property type="entry name" value="NAD_binding_6"/>
    <property type="match status" value="1"/>
</dbReference>
<feature type="region of interest" description="Disordered" evidence="8">
    <location>
        <begin position="175"/>
        <end position="197"/>
    </location>
</feature>
<feature type="non-terminal residue" evidence="10">
    <location>
        <position position="1"/>
    </location>
</feature>
<dbReference type="GO" id="GO:0016491">
    <property type="term" value="F:oxidoreductase activity"/>
    <property type="evidence" value="ECO:0007669"/>
    <property type="project" value="UniProtKB-KW"/>
</dbReference>
<organism evidence="10 11">
    <name type="scientific">Cucurbita argyrosperma subsp. sororia</name>
    <dbReference type="NCBI Taxonomy" id="37648"/>
    <lineage>
        <taxon>Eukaryota</taxon>
        <taxon>Viridiplantae</taxon>
        <taxon>Streptophyta</taxon>
        <taxon>Embryophyta</taxon>
        <taxon>Tracheophyta</taxon>
        <taxon>Spermatophyta</taxon>
        <taxon>Magnoliopsida</taxon>
        <taxon>eudicotyledons</taxon>
        <taxon>Gunneridae</taxon>
        <taxon>Pentapetalae</taxon>
        <taxon>rosids</taxon>
        <taxon>fabids</taxon>
        <taxon>Cucurbitales</taxon>
        <taxon>Cucurbitaceae</taxon>
        <taxon>Cucurbiteae</taxon>
        <taxon>Cucurbita</taxon>
    </lineage>
</organism>
<keyword evidence="6 7" id="KW-0812">Transmembrane</keyword>
<feature type="repeat" description="Solcar" evidence="6">
    <location>
        <begin position="443"/>
        <end position="529"/>
    </location>
</feature>
<dbReference type="PANTHER" id="PTHR45667">
    <property type="entry name" value="S-ADENOSYLMETHIONINE MITOCHONDRIAL CARRIER PROTEIN"/>
    <property type="match status" value="1"/>
</dbReference>
<dbReference type="InterPro" id="IPR013121">
    <property type="entry name" value="Fe_red_NAD-bd_6"/>
</dbReference>
<feature type="domain" description="Ferric reductase NAD binding" evidence="9">
    <location>
        <begin position="58"/>
        <end position="175"/>
    </location>
</feature>
<evidence type="ECO:0000313" key="11">
    <source>
        <dbReference type="Proteomes" id="UP000685013"/>
    </source>
</evidence>